<dbReference type="EMBL" id="CM055103">
    <property type="protein sequence ID" value="KAJ7537111.1"/>
    <property type="molecule type" value="Genomic_DNA"/>
</dbReference>
<protein>
    <submittedName>
        <fullName evidence="1">Uncharacterized protein</fullName>
    </submittedName>
</protein>
<reference evidence="2" key="1">
    <citation type="journal article" date="2024" name="Proc. Natl. Acad. Sci. U.S.A.">
        <title>Extraordinary preservation of gene collinearity over three hundred million years revealed in homosporous lycophytes.</title>
        <authorList>
            <person name="Li C."/>
            <person name="Wickell D."/>
            <person name="Kuo L.Y."/>
            <person name="Chen X."/>
            <person name="Nie B."/>
            <person name="Liao X."/>
            <person name="Peng D."/>
            <person name="Ji J."/>
            <person name="Jenkins J."/>
            <person name="Williams M."/>
            <person name="Shu S."/>
            <person name="Plott C."/>
            <person name="Barry K."/>
            <person name="Rajasekar S."/>
            <person name="Grimwood J."/>
            <person name="Han X."/>
            <person name="Sun S."/>
            <person name="Hou Z."/>
            <person name="He W."/>
            <person name="Dai G."/>
            <person name="Sun C."/>
            <person name="Schmutz J."/>
            <person name="Leebens-Mack J.H."/>
            <person name="Li F.W."/>
            <person name="Wang L."/>
        </authorList>
    </citation>
    <scope>NUCLEOTIDE SEQUENCE [LARGE SCALE GENOMIC DNA]</scope>
    <source>
        <strain evidence="2">cv. PW_Plant_1</strain>
    </source>
</reference>
<name>A0ACC2C538_DIPCM</name>
<proteinExistence type="predicted"/>
<accession>A0ACC2C538</accession>
<dbReference type="Proteomes" id="UP001162992">
    <property type="component" value="Chromosome 12"/>
</dbReference>
<comment type="caution">
    <text evidence="1">The sequence shown here is derived from an EMBL/GenBank/DDBJ whole genome shotgun (WGS) entry which is preliminary data.</text>
</comment>
<sequence length="442" mass="50155">MSCFHFSDPKRRVSEPRSKRSFRRSSWLTKPTEDGERSNSYKSSQPLSEESSASSETNQVEGASTPYQDLRVFTYDELRVATRNFSRGGMLGEGGFGCVYKGYIWHKHPLHGDLKMVVAVKQLNQKSLQGHKQWLAEVNFLGLVSHPNLVKLIGYCAEDDEKGMQRLLVYEFIPNKSLEEHLFHKLQSVLSWCSRIYIALGAARGLAYLHEEMEFPVIFRDFKTSNILLNKDFSPKLSDFGLARQGPGLNDSHVTTAVVGTLGYAAPEYIQTGHLTTKSDVYSFGVVLLELLTGRKAMDRNKPKNELKLLNWVKPYMADKKKFPQMLDPSLEGQYSLKVAQRVAYIASRCLQRYPKSRPKMSSIVEALQHLLDLSELTKSPNSISPSQDCNSEDKSEISQKETLTPKRKGWTMKEGIKFVSTENGFLVWHKLSLKRSGKTVE</sequence>
<keyword evidence="2" id="KW-1185">Reference proteome</keyword>
<evidence type="ECO:0000313" key="1">
    <source>
        <dbReference type="EMBL" id="KAJ7537111.1"/>
    </source>
</evidence>
<gene>
    <name evidence="1" type="ORF">O6H91_12G098000</name>
</gene>
<organism evidence="1 2">
    <name type="scientific">Diphasiastrum complanatum</name>
    <name type="common">Issler's clubmoss</name>
    <name type="synonym">Lycopodium complanatum</name>
    <dbReference type="NCBI Taxonomy" id="34168"/>
    <lineage>
        <taxon>Eukaryota</taxon>
        <taxon>Viridiplantae</taxon>
        <taxon>Streptophyta</taxon>
        <taxon>Embryophyta</taxon>
        <taxon>Tracheophyta</taxon>
        <taxon>Lycopodiopsida</taxon>
        <taxon>Lycopodiales</taxon>
        <taxon>Lycopodiaceae</taxon>
        <taxon>Lycopodioideae</taxon>
        <taxon>Diphasiastrum</taxon>
    </lineage>
</organism>
<evidence type="ECO:0000313" key="2">
    <source>
        <dbReference type="Proteomes" id="UP001162992"/>
    </source>
</evidence>